<keyword evidence="2" id="KW-0408">Iron</keyword>
<dbReference type="GO" id="GO:0046872">
    <property type="term" value="F:metal ion binding"/>
    <property type="evidence" value="ECO:0007669"/>
    <property type="project" value="UniProtKB-KW"/>
</dbReference>
<dbReference type="PANTHER" id="PTHR35303:SF5">
    <property type="entry name" value="OS02G0197800 PROTEIN"/>
    <property type="match status" value="1"/>
</dbReference>
<evidence type="ECO:0000313" key="4">
    <source>
        <dbReference type="EMBL" id="ABR16903.1"/>
    </source>
</evidence>
<dbReference type="Pfam" id="PF06155">
    <property type="entry name" value="GBBH-like_N"/>
    <property type="match status" value="1"/>
</dbReference>
<evidence type="ECO:0000256" key="2">
    <source>
        <dbReference type="ARBA" id="ARBA00023004"/>
    </source>
</evidence>
<reference evidence="4" key="1">
    <citation type="submission" date="2007-06" db="EMBL/GenBank/DDBJ databases">
        <title>Full length cDNA sequences from Sitka Spruce (Picea sitchensis).</title>
        <authorList>
            <person name="Ralph S.G."/>
            <person name="Chun H.E."/>
            <person name="Liao N."/>
            <person name="Ali J."/>
            <person name="Reid K."/>
            <person name="Kolosova N."/>
            <person name="Cooper N."/>
            <person name="Cullis C."/>
            <person name="Jancsik S."/>
            <person name="Moore R."/>
            <person name="Mayo M."/>
            <person name="Wagner S."/>
            <person name="Holt R.A."/>
            <person name="Jones S.J.M."/>
            <person name="Marra M.A."/>
            <person name="Ritland C.E."/>
            <person name="Ritland K."/>
            <person name="Bohlmann J."/>
        </authorList>
    </citation>
    <scope>NUCLEOTIDE SEQUENCE</scope>
    <source>
        <tissue evidence="4">Green portion of the leader tissue</tissue>
    </source>
</reference>
<evidence type="ECO:0000256" key="1">
    <source>
        <dbReference type="ARBA" id="ARBA00022723"/>
    </source>
</evidence>
<protein>
    <recommendedName>
        <fullName evidence="3">Gamma-butyrobetaine hydroxylase-like N-terminal domain-containing protein</fullName>
    </recommendedName>
</protein>
<dbReference type="InterPro" id="IPR010376">
    <property type="entry name" value="GBBH-like_N"/>
</dbReference>
<feature type="domain" description="Gamma-butyrobetaine hydroxylase-like N-terminal" evidence="3">
    <location>
        <begin position="47"/>
        <end position="124"/>
    </location>
</feature>
<accession>B8LMM3</accession>
<organism evidence="4">
    <name type="scientific">Picea sitchensis</name>
    <name type="common">Sitka spruce</name>
    <name type="synonym">Pinus sitchensis</name>
    <dbReference type="NCBI Taxonomy" id="3332"/>
    <lineage>
        <taxon>Eukaryota</taxon>
        <taxon>Viridiplantae</taxon>
        <taxon>Streptophyta</taxon>
        <taxon>Embryophyta</taxon>
        <taxon>Tracheophyta</taxon>
        <taxon>Spermatophyta</taxon>
        <taxon>Pinopsida</taxon>
        <taxon>Pinidae</taxon>
        <taxon>Conifers I</taxon>
        <taxon>Pinales</taxon>
        <taxon>Pinaceae</taxon>
        <taxon>Picea</taxon>
    </lineage>
</organism>
<name>B8LMM3_PICSI</name>
<dbReference type="PANTHER" id="PTHR35303">
    <property type="entry name" value="OS02G0197800 PROTEIN"/>
    <property type="match status" value="1"/>
</dbReference>
<dbReference type="AlphaFoldDB" id="B8LMM3"/>
<keyword evidence="1" id="KW-0479">Metal-binding</keyword>
<proteinExistence type="evidence at transcript level"/>
<dbReference type="Gene3D" id="3.30.2020.30">
    <property type="match status" value="1"/>
</dbReference>
<dbReference type="EMBL" id="EF677048">
    <property type="protein sequence ID" value="ABR16903.1"/>
    <property type="molecule type" value="mRNA"/>
</dbReference>
<dbReference type="InterPro" id="IPR038492">
    <property type="entry name" value="GBBH-like_N_sf"/>
</dbReference>
<sequence>MALFGGRIPSAKSAATSALQIWKEGTSFTSSSAQTPRLTRFTLQSPKQAELEYGNGSRFSLSAEFLRVQSPAADSKIRTIQGEKVITGRRHVGIMSVEQVGNYGIRITFDDLHNTGIYTWDYLYNLGANKFTLMRDYIKILRKHNLSRDPQRRK</sequence>
<evidence type="ECO:0000259" key="3">
    <source>
        <dbReference type="Pfam" id="PF06155"/>
    </source>
</evidence>